<keyword evidence="1" id="KW-0805">Transcription regulation</keyword>
<dbReference type="InterPro" id="IPR036388">
    <property type="entry name" value="WH-like_DNA-bd_sf"/>
</dbReference>
<keyword evidence="2 5" id="KW-0238">DNA-binding</keyword>
<dbReference type="InterPro" id="IPR036390">
    <property type="entry name" value="WH_DNA-bd_sf"/>
</dbReference>
<dbReference type="Pfam" id="PF08220">
    <property type="entry name" value="HTH_DeoR"/>
    <property type="match status" value="1"/>
</dbReference>
<comment type="caution">
    <text evidence="5">The sequence shown here is derived from an EMBL/GenBank/DDBJ whole genome shotgun (WGS) entry which is preliminary data.</text>
</comment>
<dbReference type="InterPro" id="IPR014036">
    <property type="entry name" value="DeoR-like_C"/>
</dbReference>
<evidence type="ECO:0000313" key="5">
    <source>
        <dbReference type="EMBL" id="MFL0252292.1"/>
    </source>
</evidence>
<organism evidence="5 6">
    <name type="scientific">Clostridium neuense</name>
    <dbReference type="NCBI Taxonomy" id="1728934"/>
    <lineage>
        <taxon>Bacteria</taxon>
        <taxon>Bacillati</taxon>
        <taxon>Bacillota</taxon>
        <taxon>Clostridia</taxon>
        <taxon>Eubacteriales</taxon>
        <taxon>Clostridiaceae</taxon>
        <taxon>Clostridium</taxon>
    </lineage>
</organism>
<dbReference type="Pfam" id="PF00455">
    <property type="entry name" value="DeoRC"/>
    <property type="match status" value="1"/>
</dbReference>
<dbReference type="InterPro" id="IPR018356">
    <property type="entry name" value="Tscrpt_reg_HTH_DeoR_CS"/>
</dbReference>
<sequence>MKSTRMNQIEEYVLENNTVTLDKLTDIFKVSKNTIRRDIQELIKRGNIKKVYGGVSVNFNSLVPFNERQIKNSSCKTLIAKAASNFVNDGDIIFIDSGTTTVNMVDFLKDKNNLTIITNNLIFITNSTKYENLNIISTGGTLVRETNSFAGIDSLNLLKNYNINKAFMATTGISTTNGITNSSPLEGEIKKMAVKKSNKVFVLADYSKFDVCSLITYCNLSDIDYLITDKTPPSEYVDFIKKNMINLIISE</sequence>
<evidence type="ECO:0000313" key="6">
    <source>
        <dbReference type="Proteomes" id="UP001623592"/>
    </source>
</evidence>
<evidence type="ECO:0000259" key="4">
    <source>
        <dbReference type="PROSITE" id="PS51000"/>
    </source>
</evidence>
<dbReference type="PRINTS" id="PR00037">
    <property type="entry name" value="HTHLACR"/>
</dbReference>
<dbReference type="Gene3D" id="1.10.10.10">
    <property type="entry name" value="Winged helix-like DNA-binding domain superfamily/Winged helix DNA-binding domain"/>
    <property type="match status" value="1"/>
</dbReference>
<reference evidence="5 6" key="1">
    <citation type="submission" date="2024-11" db="EMBL/GenBank/DDBJ databases">
        <authorList>
            <person name="Heng Y.C."/>
            <person name="Lim A.C.H."/>
            <person name="Lee J.K.Y."/>
            <person name="Kittelmann S."/>
        </authorList>
    </citation>
    <scope>NUCLEOTIDE SEQUENCE [LARGE SCALE GENOMIC DNA]</scope>
    <source>
        <strain evidence="5 6">WILCCON 0114</strain>
    </source>
</reference>
<dbReference type="SUPFAM" id="SSF100950">
    <property type="entry name" value="NagB/RpiA/CoA transferase-like"/>
    <property type="match status" value="1"/>
</dbReference>
<evidence type="ECO:0000256" key="3">
    <source>
        <dbReference type="ARBA" id="ARBA00023163"/>
    </source>
</evidence>
<proteinExistence type="predicted"/>
<dbReference type="PROSITE" id="PS00894">
    <property type="entry name" value="HTH_DEOR_1"/>
    <property type="match status" value="1"/>
</dbReference>
<dbReference type="GO" id="GO:0003677">
    <property type="term" value="F:DNA binding"/>
    <property type="evidence" value="ECO:0007669"/>
    <property type="project" value="UniProtKB-KW"/>
</dbReference>
<dbReference type="PANTHER" id="PTHR30363">
    <property type="entry name" value="HTH-TYPE TRANSCRIPTIONAL REGULATOR SRLR-RELATED"/>
    <property type="match status" value="1"/>
</dbReference>
<dbReference type="InterPro" id="IPR037171">
    <property type="entry name" value="NagB/RpiA_transferase-like"/>
</dbReference>
<keyword evidence="3" id="KW-0804">Transcription</keyword>
<evidence type="ECO:0000256" key="1">
    <source>
        <dbReference type="ARBA" id="ARBA00023015"/>
    </source>
</evidence>
<dbReference type="PANTHER" id="PTHR30363:SF60">
    <property type="entry name" value="HTH-TYPE TRANSCRIPTIONAL REGULATOR IOLR"/>
    <property type="match status" value="1"/>
</dbReference>
<protein>
    <submittedName>
        <fullName evidence="5">DeoR/GlpR family DNA-binding transcription regulator</fullName>
    </submittedName>
</protein>
<dbReference type="InterPro" id="IPR001034">
    <property type="entry name" value="DeoR_HTH"/>
</dbReference>
<dbReference type="Gene3D" id="3.40.50.1360">
    <property type="match status" value="1"/>
</dbReference>
<dbReference type="PROSITE" id="PS51000">
    <property type="entry name" value="HTH_DEOR_2"/>
    <property type="match status" value="1"/>
</dbReference>
<gene>
    <name evidence="5" type="ORF">ACJDT4_17905</name>
</gene>
<feature type="domain" description="HTH deoR-type" evidence="4">
    <location>
        <begin position="2"/>
        <end position="57"/>
    </location>
</feature>
<keyword evidence="6" id="KW-1185">Reference proteome</keyword>
<dbReference type="SMART" id="SM00420">
    <property type="entry name" value="HTH_DEOR"/>
    <property type="match status" value="1"/>
</dbReference>
<dbReference type="SUPFAM" id="SSF46785">
    <property type="entry name" value="Winged helix' DNA-binding domain"/>
    <property type="match status" value="1"/>
</dbReference>
<dbReference type="InterPro" id="IPR050313">
    <property type="entry name" value="Carb_Metab_HTH_regulators"/>
</dbReference>
<dbReference type="RefSeq" id="WP_406788949.1">
    <property type="nucleotide sequence ID" value="NZ_JBJIAA010000016.1"/>
</dbReference>
<dbReference type="SMART" id="SM01134">
    <property type="entry name" value="DeoRC"/>
    <property type="match status" value="1"/>
</dbReference>
<evidence type="ECO:0000256" key="2">
    <source>
        <dbReference type="ARBA" id="ARBA00023125"/>
    </source>
</evidence>
<dbReference type="Proteomes" id="UP001623592">
    <property type="component" value="Unassembled WGS sequence"/>
</dbReference>
<accession>A0ABW8TKD7</accession>
<name>A0ABW8TKD7_9CLOT</name>
<dbReference type="EMBL" id="JBJIAA010000016">
    <property type="protein sequence ID" value="MFL0252292.1"/>
    <property type="molecule type" value="Genomic_DNA"/>
</dbReference>